<gene>
    <name evidence="2" type="ORF">NDN08_001060</name>
</gene>
<feature type="compositionally biased region" description="Basic and acidic residues" evidence="1">
    <location>
        <begin position="1"/>
        <end position="16"/>
    </location>
</feature>
<dbReference type="Proteomes" id="UP001157974">
    <property type="component" value="Unassembled WGS sequence"/>
</dbReference>
<keyword evidence="3" id="KW-1185">Reference proteome</keyword>
<comment type="caution">
    <text evidence="2">The sequence shown here is derived from an EMBL/GenBank/DDBJ whole genome shotgun (WGS) entry which is preliminary data.</text>
</comment>
<protein>
    <submittedName>
        <fullName evidence="2">Uncharacterized protein</fullName>
    </submittedName>
</protein>
<evidence type="ECO:0000313" key="3">
    <source>
        <dbReference type="Proteomes" id="UP001157974"/>
    </source>
</evidence>
<feature type="compositionally biased region" description="Basic and acidic residues" evidence="1">
    <location>
        <begin position="32"/>
        <end position="57"/>
    </location>
</feature>
<organism evidence="2 3">
    <name type="scientific">Rhodosorus marinus</name>
    <dbReference type="NCBI Taxonomy" id="101924"/>
    <lineage>
        <taxon>Eukaryota</taxon>
        <taxon>Rhodophyta</taxon>
        <taxon>Stylonematophyceae</taxon>
        <taxon>Stylonematales</taxon>
        <taxon>Stylonemataceae</taxon>
        <taxon>Rhodosorus</taxon>
    </lineage>
</organism>
<evidence type="ECO:0000256" key="1">
    <source>
        <dbReference type="SAM" id="MobiDB-lite"/>
    </source>
</evidence>
<proteinExistence type="predicted"/>
<dbReference type="AlphaFoldDB" id="A0AAV8UTT9"/>
<name>A0AAV8UTT9_9RHOD</name>
<reference evidence="2 3" key="1">
    <citation type="journal article" date="2023" name="Nat. Commun.">
        <title>Origin of minicircular mitochondrial genomes in red algae.</title>
        <authorList>
            <person name="Lee Y."/>
            <person name="Cho C.H."/>
            <person name="Lee Y.M."/>
            <person name="Park S.I."/>
            <person name="Yang J.H."/>
            <person name="West J.A."/>
            <person name="Bhattacharya D."/>
            <person name="Yoon H.S."/>
        </authorList>
    </citation>
    <scope>NUCLEOTIDE SEQUENCE [LARGE SCALE GENOMIC DNA]</scope>
    <source>
        <strain evidence="2 3">CCMP1338</strain>
        <tissue evidence="2">Whole cell</tissue>
    </source>
</reference>
<sequence>MPSEGGKGERGSEKNGGRKLGVVGGKLKLKNVKKERERALRKAKRELNEEQQVDERVKKKSDRYCQQT</sequence>
<dbReference type="EMBL" id="JAMWBK010000005">
    <property type="protein sequence ID" value="KAJ8904542.1"/>
    <property type="molecule type" value="Genomic_DNA"/>
</dbReference>
<feature type="region of interest" description="Disordered" evidence="1">
    <location>
        <begin position="1"/>
        <end position="68"/>
    </location>
</feature>
<evidence type="ECO:0000313" key="2">
    <source>
        <dbReference type="EMBL" id="KAJ8904542.1"/>
    </source>
</evidence>
<accession>A0AAV8UTT9</accession>